<dbReference type="AlphaFoldDB" id="F0U7Q4"/>
<dbReference type="VEuPathDB" id="FungiDB:I7I53_07418"/>
<proteinExistence type="predicted"/>
<sequence>MFPIYVWHEHVICHNYQMRLDGSLTYGNRVSNRQRDALAGPGQSEGLILWRDTGAALYSSLMARDTPHVPRSYDAYIYLYSAGELWSFGALALWSLGLLGVRDSCQTGTTREFCSRHYCDSELIGRRGMSTSLAVHVDWWLSPGELWRFKAFDIECDSTYILWYLGSPPHCSRMPPAPNRVYCDCARTLALQNHTRHLRPVFCEVDRYYIAGLSNK</sequence>
<dbReference type="OrthoDB" id="10421618at2759"/>
<evidence type="ECO:0000313" key="2">
    <source>
        <dbReference type="Proteomes" id="UP000008142"/>
    </source>
</evidence>
<dbReference type="Proteomes" id="UP000008142">
    <property type="component" value="Unassembled WGS sequence"/>
</dbReference>
<name>F0U7Q4_AJEC8</name>
<evidence type="ECO:0000313" key="1">
    <source>
        <dbReference type="EMBL" id="EGC41623.1"/>
    </source>
</evidence>
<gene>
    <name evidence="1" type="ORF">HCEG_00985</name>
</gene>
<dbReference type="HOGENOM" id="CLU_1277297_0_0_1"/>
<reference evidence="2" key="1">
    <citation type="submission" date="2008-07" db="EMBL/GenBank/DDBJ databases">
        <title>Annotation of Ajellomyces capsulatus strain H88.</title>
        <authorList>
            <person name="Champion M."/>
            <person name="Cuomo C."/>
            <person name="Ma L.-J."/>
            <person name="Henn M.R."/>
            <person name="Sil A."/>
            <person name="Goldman B."/>
            <person name="Young S.K."/>
            <person name="Kodira C.D."/>
            <person name="Zeng Q."/>
            <person name="Koehrsen M."/>
            <person name="Alvarado L."/>
            <person name="Berlin A."/>
            <person name="Borenstein D."/>
            <person name="Chen Z."/>
            <person name="Engels R."/>
            <person name="Freedman E."/>
            <person name="Gellesch M."/>
            <person name="Goldberg J."/>
            <person name="Griggs A."/>
            <person name="Gujja S."/>
            <person name="Heiman D."/>
            <person name="Hepburn T."/>
            <person name="Howarth C."/>
            <person name="Jen D."/>
            <person name="Larson L."/>
            <person name="Lewis B."/>
            <person name="Mehta T."/>
            <person name="Park D."/>
            <person name="Pearson M."/>
            <person name="Roberts A."/>
            <person name="Saif S."/>
            <person name="Shea T."/>
            <person name="Shenoy N."/>
            <person name="Sisk P."/>
            <person name="Stolte C."/>
            <person name="Sykes S."/>
            <person name="Walk T."/>
            <person name="White J."/>
            <person name="Yandava C."/>
            <person name="Klein B."/>
            <person name="McEwen J.G."/>
            <person name="Puccia R."/>
            <person name="Goldman G.H."/>
            <person name="Felipe M.S."/>
            <person name="Nino-Vega G."/>
            <person name="San-Blas G."/>
            <person name="Taylor J."/>
            <person name="Mendoza L."/>
            <person name="Galagan J."/>
            <person name="Nusbaum C."/>
            <person name="Birren B."/>
        </authorList>
    </citation>
    <scope>NUCLEOTIDE SEQUENCE [LARGE SCALE GENOMIC DNA]</scope>
    <source>
        <strain evidence="2">H88</strain>
    </source>
</reference>
<organism evidence="2">
    <name type="scientific">Ajellomyces capsulatus (strain H88)</name>
    <name type="common">Darling's disease fungus</name>
    <name type="synonym">Histoplasma capsulatum</name>
    <dbReference type="NCBI Taxonomy" id="544711"/>
    <lineage>
        <taxon>Eukaryota</taxon>
        <taxon>Fungi</taxon>
        <taxon>Dikarya</taxon>
        <taxon>Ascomycota</taxon>
        <taxon>Pezizomycotina</taxon>
        <taxon>Eurotiomycetes</taxon>
        <taxon>Eurotiomycetidae</taxon>
        <taxon>Onygenales</taxon>
        <taxon>Ajellomycetaceae</taxon>
        <taxon>Histoplasma</taxon>
    </lineage>
</organism>
<protein>
    <submittedName>
        <fullName evidence="1">Predicted protein</fullName>
    </submittedName>
</protein>
<accession>F0U7Q4</accession>
<dbReference type="EMBL" id="DS990636">
    <property type="protein sequence ID" value="EGC41623.1"/>
    <property type="molecule type" value="Genomic_DNA"/>
</dbReference>
<dbReference type="VEuPathDB" id="FungiDB:I7I53_07419"/>